<dbReference type="PROSITE" id="PS50235">
    <property type="entry name" value="USP_3"/>
    <property type="match status" value="1"/>
</dbReference>
<dbReference type="OrthoDB" id="2020758at2759"/>
<dbReference type="Pfam" id="PF02148">
    <property type="entry name" value="zf-UBP"/>
    <property type="match status" value="1"/>
</dbReference>
<evidence type="ECO:0000256" key="10">
    <source>
        <dbReference type="ARBA" id="ARBA00022833"/>
    </source>
</evidence>
<evidence type="ECO:0000256" key="7">
    <source>
        <dbReference type="ARBA" id="ARBA00022786"/>
    </source>
</evidence>
<keyword evidence="5" id="KW-0479">Metal-binding</keyword>
<dbReference type="Pfam" id="PF00443">
    <property type="entry name" value="UCH"/>
    <property type="match status" value="1"/>
</dbReference>
<dbReference type="AlphaFoldDB" id="A0A4U5MSH4"/>
<protein>
    <recommendedName>
        <fullName evidence="3">ubiquitinyl hydrolase 1</fullName>
        <ecNumber evidence="3">3.4.19.12</ecNumber>
    </recommendedName>
</protein>
<reference evidence="15 16" key="1">
    <citation type="journal article" date="2015" name="Genome Biol.">
        <title>Comparative genomics of Steinernema reveals deeply conserved gene regulatory networks.</title>
        <authorList>
            <person name="Dillman A.R."/>
            <person name="Macchietto M."/>
            <person name="Porter C.F."/>
            <person name="Rogers A."/>
            <person name="Williams B."/>
            <person name="Antoshechkin I."/>
            <person name="Lee M.M."/>
            <person name="Goodwin Z."/>
            <person name="Lu X."/>
            <person name="Lewis E.E."/>
            <person name="Goodrich-Blair H."/>
            <person name="Stock S.P."/>
            <person name="Adams B.J."/>
            <person name="Sternberg P.W."/>
            <person name="Mortazavi A."/>
        </authorList>
    </citation>
    <scope>NUCLEOTIDE SEQUENCE [LARGE SCALE GENOMIC DNA]</scope>
    <source>
        <strain evidence="15 16">ALL</strain>
    </source>
</reference>
<comment type="similarity">
    <text evidence="2">Belongs to the peptidase C19 family.</text>
</comment>
<evidence type="ECO:0000259" key="14">
    <source>
        <dbReference type="PROSITE" id="PS50271"/>
    </source>
</evidence>
<evidence type="ECO:0000256" key="4">
    <source>
        <dbReference type="ARBA" id="ARBA00022670"/>
    </source>
</evidence>
<keyword evidence="9" id="KW-0788">Thiol protease</keyword>
<dbReference type="InterPro" id="IPR001607">
    <property type="entry name" value="Znf_UBP"/>
</dbReference>
<dbReference type="EC" id="3.4.19.12" evidence="3"/>
<keyword evidence="8" id="KW-0378">Hydrolase</keyword>
<keyword evidence="16" id="KW-1185">Reference proteome</keyword>
<feature type="compositionally biased region" description="Basic residues" evidence="12">
    <location>
        <begin position="451"/>
        <end position="471"/>
    </location>
</feature>
<dbReference type="InterPro" id="IPR050164">
    <property type="entry name" value="Peptidase_C19"/>
</dbReference>
<dbReference type="SUPFAM" id="SSF57850">
    <property type="entry name" value="RING/U-box"/>
    <property type="match status" value="1"/>
</dbReference>
<dbReference type="STRING" id="34508.A0A4U5MSH4"/>
<organism evidence="15 16">
    <name type="scientific">Steinernema carpocapsae</name>
    <name type="common">Entomopathogenic nematode</name>
    <dbReference type="NCBI Taxonomy" id="34508"/>
    <lineage>
        <taxon>Eukaryota</taxon>
        <taxon>Metazoa</taxon>
        <taxon>Ecdysozoa</taxon>
        <taxon>Nematoda</taxon>
        <taxon>Chromadorea</taxon>
        <taxon>Rhabditida</taxon>
        <taxon>Tylenchina</taxon>
        <taxon>Panagrolaimomorpha</taxon>
        <taxon>Strongyloidoidea</taxon>
        <taxon>Steinernematidae</taxon>
        <taxon>Steinernema</taxon>
    </lineage>
</organism>
<dbReference type="PANTHER" id="PTHR24006">
    <property type="entry name" value="UBIQUITIN CARBOXYL-TERMINAL HYDROLASE"/>
    <property type="match status" value="1"/>
</dbReference>
<evidence type="ECO:0000256" key="12">
    <source>
        <dbReference type="SAM" id="MobiDB-lite"/>
    </source>
</evidence>
<dbReference type="InterPro" id="IPR028889">
    <property type="entry name" value="USP"/>
</dbReference>
<dbReference type="Gene3D" id="3.30.40.10">
    <property type="entry name" value="Zinc/RING finger domain, C3HC4 (zinc finger)"/>
    <property type="match status" value="1"/>
</dbReference>
<comment type="caution">
    <text evidence="15">The sequence shown here is derived from an EMBL/GenBank/DDBJ whole genome shotgun (WGS) entry which is preliminary data.</text>
</comment>
<feature type="region of interest" description="Disordered" evidence="12">
    <location>
        <begin position="1"/>
        <end position="25"/>
    </location>
</feature>
<comment type="catalytic activity">
    <reaction evidence="1">
        <text>Thiol-dependent hydrolysis of ester, thioester, amide, peptide and isopeptide bonds formed by the C-terminal Gly of ubiquitin (a 76-residue protein attached to proteins as an intracellular targeting signal).</text>
        <dbReference type="EC" id="3.4.19.12"/>
    </reaction>
</comment>
<evidence type="ECO:0000313" key="16">
    <source>
        <dbReference type="Proteomes" id="UP000298663"/>
    </source>
</evidence>
<dbReference type="GO" id="GO:0005829">
    <property type="term" value="C:cytosol"/>
    <property type="evidence" value="ECO:0007669"/>
    <property type="project" value="TreeGrafter"/>
</dbReference>
<dbReference type="Gene3D" id="3.90.70.10">
    <property type="entry name" value="Cysteine proteinases"/>
    <property type="match status" value="2"/>
</dbReference>
<dbReference type="PANTHER" id="PTHR24006:SF888">
    <property type="entry name" value="UBIQUITIN CARBOXYL-TERMINAL HYDROLASE 30"/>
    <property type="match status" value="1"/>
</dbReference>
<evidence type="ECO:0000256" key="5">
    <source>
        <dbReference type="ARBA" id="ARBA00022723"/>
    </source>
</evidence>
<evidence type="ECO:0000256" key="1">
    <source>
        <dbReference type="ARBA" id="ARBA00000707"/>
    </source>
</evidence>
<dbReference type="InterPro" id="IPR038765">
    <property type="entry name" value="Papain-like_cys_pep_sf"/>
</dbReference>
<dbReference type="GO" id="GO:0016579">
    <property type="term" value="P:protein deubiquitination"/>
    <property type="evidence" value="ECO:0007669"/>
    <property type="project" value="InterPro"/>
</dbReference>
<keyword evidence="6 11" id="KW-0863">Zinc-finger</keyword>
<name>A0A4U5MSH4_STECR</name>
<feature type="compositionally biased region" description="Acidic residues" evidence="12">
    <location>
        <begin position="568"/>
        <end position="592"/>
    </location>
</feature>
<dbReference type="GO" id="GO:0008270">
    <property type="term" value="F:zinc ion binding"/>
    <property type="evidence" value="ECO:0007669"/>
    <property type="project" value="UniProtKB-KW"/>
</dbReference>
<accession>A0A4U5MSH4</accession>
<keyword evidence="10" id="KW-0862">Zinc</keyword>
<evidence type="ECO:0000256" key="6">
    <source>
        <dbReference type="ARBA" id="ARBA00022771"/>
    </source>
</evidence>
<keyword evidence="4" id="KW-0645">Protease</keyword>
<dbReference type="SUPFAM" id="SSF54001">
    <property type="entry name" value="Cysteine proteinases"/>
    <property type="match status" value="1"/>
</dbReference>
<dbReference type="PROSITE" id="PS50271">
    <property type="entry name" value="ZF_UBP"/>
    <property type="match status" value="1"/>
</dbReference>
<evidence type="ECO:0000256" key="8">
    <source>
        <dbReference type="ARBA" id="ARBA00022801"/>
    </source>
</evidence>
<keyword evidence="7" id="KW-0833">Ubl conjugation pathway</keyword>
<feature type="domain" description="USP" evidence="13">
    <location>
        <begin position="218"/>
        <end position="813"/>
    </location>
</feature>
<evidence type="ECO:0000256" key="2">
    <source>
        <dbReference type="ARBA" id="ARBA00009085"/>
    </source>
</evidence>
<evidence type="ECO:0000313" key="15">
    <source>
        <dbReference type="EMBL" id="TKR72661.1"/>
    </source>
</evidence>
<dbReference type="GO" id="GO:0005634">
    <property type="term" value="C:nucleus"/>
    <property type="evidence" value="ECO:0007669"/>
    <property type="project" value="TreeGrafter"/>
</dbReference>
<feature type="region of interest" description="Disordered" evidence="12">
    <location>
        <begin position="559"/>
        <end position="598"/>
    </location>
</feature>
<proteinExistence type="inferred from homology"/>
<dbReference type="InterPro" id="IPR001394">
    <property type="entry name" value="Peptidase_C19_UCH"/>
</dbReference>
<dbReference type="InterPro" id="IPR018200">
    <property type="entry name" value="USP_CS"/>
</dbReference>
<reference evidence="15 16" key="2">
    <citation type="journal article" date="2019" name="G3 (Bethesda)">
        <title>Hybrid Assembly of the Genome of the Entomopathogenic Nematode Steinernema carpocapsae Identifies the X-Chromosome.</title>
        <authorList>
            <person name="Serra L."/>
            <person name="Macchietto M."/>
            <person name="Macias-Munoz A."/>
            <person name="McGill C.J."/>
            <person name="Rodriguez I.M."/>
            <person name="Rodriguez B."/>
            <person name="Murad R."/>
            <person name="Mortazavi A."/>
        </authorList>
    </citation>
    <scope>NUCLEOTIDE SEQUENCE [LARGE SCALE GENOMIC DNA]</scope>
    <source>
        <strain evidence="15 16">ALL</strain>
    </source>
</reference>
<dbReference type="EMBL" id="AZBU02000006">
    <property type="protein sequence ID" value="TKR72661.1"/>
    <property type="molecule type" value="Genomic_DNA"/>
</dbReference>
<dbReference type="GO" id="GO:0006508">
    <property type="term" value="P:proteolysis"/>
    <property type="evidence" value="ECO:0007669"/>
    <property type="project" value="UniProtKB-KW"/>
</dbReference>
<evidence type="ECO:0000259" key="13">
    <source>
        <dbReference type="PROSITE" id="PS50235"/>
    </source>
</evidence>
<dbReference type="InterPro" id="IPR013083">
    <property type="entry name" value="Znf_RING/FYVE/PHD"/>
</dbReference>
<dbReference type="GO" id="GO:0004843">
    <property type="term" value="F:cysteine-type deubiquitinase activity"/>
    <property type="evidence" value="ECO:0007669"/>
    <property type="project" value="UniProtKB-EC"/>
</dbReference>
<gene>
    <name evidence="15" type="ORF">L596_020074</name>
</gene>
<dbReference type="Proteomes" id="UP000298663">
    <property type="component" value="Unassembled WGS sequence"/>
</dbReference>
<dbReference type="PROSITE" id="PS00973">
    <property type="entry name" value="USP_2"/>
    <property type="match status" value="1"/>
</dbReference>
<feature type="region of interest" description="Disordered" evidence="12">
    <location>
        <begin position="431"/>
        <end position="498"/>
    </location>
</feature>
<feature type="compositionally biased region" description="Polar residues" evidence="12">
    <location>
        <begin position="431"/>
        <end position="447"/>
    </location>
</feature>
<sequence length="814" mass="91997">MNSLFQKMTAPELPPQSPSPAEKQCQHRLKKNLFASTTVKRALTKEKKRKNATLACEVCQREQKKADDARESEEETPRNVFICTAEGCGKLYCGCMTAGHFDCHMHRHAGNTEHPIFYDVKERKLWCDPCGVELLPDPEASNDHVKRFLNEMPKKIEEKQEKAILEKTVGVEVRNGRTRNTGASKDVMINGSAKTEASEEENRVNGVTNDGTGLPHIKGLRNLGLTCYYNSTMQCLMHTHLMQDYVEKMTELDGWTCPRVNGFKIEGKEPFVLPKKRFEISKSVFRGFVFTALQTFFTEFRVASSINPGALLDAVRNSYKRSVLPLWTQCDASEAFMLLSECLEQDERRLRKMAIKQSDYTFFKKLPKDEAIAVYSKMADQDNMPTRIDAVFGMVNIQLIRCQDLNCSHVSTRLVASKNLILHLNFTTPGNSSNSGGRFTKNENSNGKQMSKYKQKKLKEKKKKEIRRVRKNTGPSLSTSEVEEQHNEAEKFEAEEDPEKIIEEEANDLESFLGVPVTVNSAPIPLRGLESENEAQALDFGSPIGPSLRMSDLEDDVIAEDSGSGSEGEVEASDVENGVEEAAEVNGTEEEGALANGDAKNFEATLAPYKREPHSGLTLTDCLANWTAPNEITSYQCDECCPEKSKKRVEAVQRTFLFAPPPVLVLCLQRATLRYTKVSTPVKFDLVLDLAPFCVNYGLRINHEQKELKYGLYGIVIHEGYSSNSGHYTACVRRRKPPANIRKRFDEAFGSNNIKPEEIKNLIEQTREGTNEGDVAEPSEKDQWYYVSDNHYHQISWQEVSRKQAFMLFYERLG</sequence>
<evidence type="ECO:0000256" key="3">
    <source>
        <dbReference type="ARBA" id="ARBA00012759"/>
    </source>
</evidence>
<evidence type="ECO:0000256" key="9">
    <source>
        <dbReference type="ARBA" id="ARBA00022807"/>
    </source>
</evidence>
<feature type="compositionally biased region" description="Basic and acidic residues" evidence="12">
    <location>
        <begin position="483"/>
        <end position="492"/>
    </location>
</feature>
<feature type="domain" description="UBP-type" evidence="14">
    <location>
        <begin position="23"/>
        <end position="156"/>
    </location>
</feature>
<evidence type="ECO:0000256" key="11">
    <source>
        <dbReference type="PROSITE-ProRule" id="PRU00502"/>
    </source>
</evidence>